<evidence type="ECO:0000313" key="4">
    <source>
        <dbReference type="EMBL" id="HJF69776.1"/>
    </source>
</evidence>
<dbReference type="PANTHER" id="PTHR30273:SF2">
    <property type="entry name" value="PROTEIN FECR"/>
    <property type="match status" value="1"/>
</dbReference>
<dbReference type="Proteomes" id="UP000742098">
    <property type="component" value="Unassembled WGS sequence"/>
</dbReference>
<feature type="domain" description="FecR protein" evidence="2">
    <location>
        <begin position="178"/>
        <end position="273"/>
    </location>
</feature>
<dbReference type="InterPro" id="IPR012373">
    <property type="entry name" value="Ferrdict_sens_TM"/>
</dbReference>
<dbReference type="Gene3D" id="2.60.120.1440">
    <property type="match status" value="1"/>
</dbReference>
<protein>
    <submittedName>
        <fullName evidence="5">DUF4974 domain-containing protein</fullName>
    </submittedName>
</protein>
<accession>A0A413IPP4</accession>
<name>A0A413IPP4_9BACT</name>
<keyword evidence="1" id="KW-0812">Transmembrane</keyword>
<sequence length="390" mass="44841">MKYSEKDIEFANQIITRRNELDNELVEAWMSDPLHVEMLKEFVAIREKYTNWDFEVIKGEERERLQQAISRRKKRQLVRRWSVAASVILCVALSALYLWNDSYWAFEQKFPQHVNLDQSKIAGVELILADGKRVPLGGSGRQIQDHGVSGIKDDSLQGLTYVQAKALDEKVTEVLYNTLKVPTGGFYQLELSDGTRVWLNAESELRFPVQFGTGEREVYLKGEAYFDVRKDISRCFIVHLKESCVTVLGTSFNIKAYGDEDYIYTTLVEGKVQFTSEKEHEAVTLRPGMQSVLNLKSGKTELKEVEVEQFTAWRQGRFVFPSTTLGDLMCQLKRWYDIDVVYLSPEAKGYEFRGAINRDMDLKNVLAIVEKTSNVIFDINGRTIKVAIKK</sequence>
<dbReference type="Pfam" id="PF04773">
    <property type="entry name" value="FecR"/>
    <property type="match status" value="1"/>
</dbReference>
<dbReference type="Gene3D" id="3.55.50.30">
    <property type="match status" value="1"/>
</dbReference>
<evidence type="ECO:0000259" key="3">
    <source>
        <dbReference type="Pfam" id="PF16344"/>
    </source>
</evidence>
<evidence type="ECO:0000313" key="8">
    <source>
        <dbReference type="Proteomes" id="UP000286063"/>
    </source>
</evidence>
<reference evidence="4" key="2">
    <citation type="journal article" date="2021" name="PeerJ">
        <title>Extensive microbial diversity within the chicken gut microbiome revealed by metagenomics and culture.</title>
        <authorList>
            <person name="Gilroy R."/>
            <person name="Ravi A."/>
            <person name="Getino M."/>
            <person name="Pursley I."/>
            <person name="Horton D.L."/>
            <person name="Alikhan N.F."/>
            <person name="Baker D."/>
            <person name="Gharbi K."/>
            <person name="Hall N."/>
            <person name="Watson M."/>
            <person name="Adriaenssens E.M."/>
            <person name="Foster-Nyarko E."/>
            <person name="Jarju S."/>
            <person name="Secka A."/>
            <person name="Antonio M."/>
            <person name="Oren A."/>
            <person name="Chaudhuri R.R."/>
            <person name="La Ragione R."/>
            <person name="Hildebrand F."/>
            <person name="Pallen M.J."/>
        </authorList>
    </citation>
    <scope>NUCLEOTIDE SEQUENCE</scope>
    <source>
        <strain evidence="4">6966</strain>
    </source>
</reference>
<feature type="domain" description="Protein FecR C-terminal" evidence="3">
    <location>
        <begin position="317"/>
        <end position="386"/>
    </location>
</feature>
<evidence type="ECO:0000259" key="2">
    <source>
        <dbReference type="Pfam" id="PF04773"/>
    </source>
</evidence>
<dbReference type="PANTHER" id="PTHR30273">
    <property type="entry name" value="PERIPLASMIC SIGNAL SENSOR AND SIGMA FACTOR ACTIVATOR FECR-RELATED"/>
    <property type="match status" value="1"/>
</dbReference>
<dbReference type="InterPro" id="IPR032508">
    <property type="entry name" value="FecR_C"/>
</dbReference>
<evidence type="ECO:0000256" key="1">
    <source>
        <dbReference type="SAM" id="Phobius"/>
    </source>
</evidence>
<dbReference type="RefSeq" id="WP_117721935.1">
    <property type="nucleotide sequence ID" value="NZ_CABJDM010000007.1"/>
</dbReference>
<dbReference type="FunFam" id="2.60.120.1440:FF:000001">
    <property type="entry name" value="Putative anti-sigma factor"/>
    <property type="match status" value="1"/>
</dbReference>
<evidence type="ECO:0000313" key="7">
    <source>
        <dbReference type="Proteomes" id="UP000286038"/>
    </source>
</evidence>
<feature type="transmembrane region" description="Helical" evidence="1">
    <location>
        <begin position="81"/>
        <end position="99"/>
    </location>
</feature>
<proteinExistence type="predicted"/>
<dbReference type="Proteomes" id="UP000286038">
    <property type="component" value="Unassembled WGS sequence"/>
</dbReference>
<dbReference type="GO" id="GO:0016989">
    <property type="term" value="F:sigma factor antagonist activity"/>
    <property type="evidence" value="ECO:0007669"/>
    <property type="project" value="TreeGrafter"/>
</dbReference>
<dbReference type="InterPro" id="IPR006860">
    <property type="entry name" value="FecR"/>
</dbReference>
<reference evidence="4" key="3">
    <citation type="submission" date="2021-09" db="EMBL/GenBank/DDBJ databases">
        <authorList>
            <person name="Gilroy R."/>
        </authorList>
    </citation>
    <scope>NUCLEOTIDE SEQUENCE</scope>
    <source>
        <strain evidence="4">6966</strain>
    </source>
</reference>
<reference evidence="7 8" key="1">
    <citation type="submission" date="2018-08" db="EMBL/GenBank/DDBJ databases">
        <title>A genome reference for cultivated species of the human gut microbiota.</title>
        <authorList>
            <person name="Zou Y."/>
            <person name="Xue W."/>
            <person name="Luo G."/>
        </authorList>
    </citation>
    <scope>NUCLEOTIDE SEQUENCE [LARGE SCALE GENOMIC DNA]</scope>
    <source>
        <strain evidence="6 7">AF34-33</strain>
        <strain evidence="5 8">OF02-7</strain>
    </source>
</reference>
<dbReference type="EMBL" id="QRPV01000007">
    <property type="protein sequence ID" value="RHM44000.1"/>
    <property type="molecule type" value="Genomic_DNA"/>
</dbReference>
<gene>
    <name evidence="6" type="ORF">DWZ68_08195</name>
    <name evidence="5" type="ORF">DXA50_07015</name>
    <name evidence="4" type="ORF">K8V05_03370</name>
</gene>
<organism evidence="5 8">
    <name type="scientific">Butyricimonas virosa</name>
    <dbReference type="NCBI Taxonomy" id="544645"/>
    <lineage>
        <taxon>Bacteria</taxon>
        <taxon>Pseudomonadati</taxon>
        <taxon>Bacteroidota</taxon>
        <taxon>Bacteroidia</taxon>
        <taxon>Bacteroidales</taxon>
        <taxon>Odoribacteraceae</taxon>
        <taxon>Butyricimonas</taxon>
    </lineage>
</organism>
<comment type="caution">
    <text evidence="5">The sequence shown here is derived from an EMBL/GenBank/DDBJ whole genome shotgun (WGS) entry which is preliminary data.</text>
</comment>
<dbReference type="EMBL" id="DYVS01000065">
    <property type="protein sequence ID" value="HJF69776.1"/>
    <property type="molecule type" value="Genomic_DNA"/>
</dbReference>
<dbReference type="OrthoDB" id="1452822at2"/>
<dbReference type="Pfam" id="PF16344">
    <property type="entry name" value="FecR_C"/>
    <property type="match status" value="1"/>
</dbReference>
<dbReference type="AlphaFoldDB" id="A0A413IPP4"/>
<evidence type="ECO:0000313" key="5">
    <source>
        <dbReference type="EMBL" id="RGY19042.1"/>
    </source>
</evidence>
<evidence type="ECO:0000313" key="6">
    <source>
        <dbReference type="EMBL" id="RHM44000.1"/>
    </source>
</evidence>
<keyword evidence="1" id="KW-1133">Transmembrane helix</keyword>
<dbReference type="Proteomes" id="UP000286063">
    <property type="component" value="Unassembled WGS sequence"/>
</dbReference>
<dbReference type="EMBL" id="QSCR01000008">
    <property type="protein sequence ID" value="RGY19042.1"/>
    <property type="molecule type" value="Genomic_DNA"/>
</dbReference>
<keyword evidence="1" id="KW-0472">Membrane</keyword>